<dbReference type="RefSeq" id="WP_320884861.1">
    <property type="nucleotide sequence ID" value="NZ_BAABZA010000001.1"/>
</dbReference>
<gene>
    <name evidence="1" type="ORF">MQE39_16080</name>
</gene>
<dbReference type="EMBL" id="JALDAW010000023">
    <property type="protein sequence ID" value="MDY5169639.1"/>
    <property type="molecule type" value="Genomic_DNA"/>
</dbReference>
<dbReference type="AlphaFoldDB" id="A0AB35UUA8"/>
<evidence type="ECO:0000313" key="1">
    <source>
        <dbReference type="EMBL" id="MDY5169639.1"/>
    </source>
</evidence>
<comment type="caution">
    <text evidence="1">The sequence shown here is derived from an EMBL/GenBank/DDBJ whole genome shotgun (WGS) entry which is preliminary data.</text>
</comment>
<organism evidence="1 2">
    <name type="scientific">Dielma fastidiosa</name>
    <dbReference type="NCBI Taxonomy" id="1034346"/>
    <lineage>
        <taxon>Bacteria</taxon>
        <taxon>Bacillati</taxon>
        <taxon>Bacillota</taxon>
        <taxon>Erysipelotrichia</taxon>
        <taxon>Erysipelotrichales</taxon>
        <taxon>Erysipelotrichaceae</taxon>
        <taxon>Dielma</taxon>
    </lineage>
</organism>
<name>A0AB35UUA8_9FIRM</name>
<accession>A0AB35UUA8</accession>
<dbReference type="Proteomes" id="UP001276902">
    <property type="component" value="Unassembled WGS sequence"/>
</dbReference>
<sequence length="76" mass="9347">MYFDYKEYRIGDRNDEILDISILNPENEQKSYILYYSNDIFREKAEDLIAYLSEYDERRYLHFQTMRMDGKIDGNV</sequence>
<proteinExistence type="predicted"/>
<evidence type="ECO:0000313" key="2">
    <source>
        <dbReference type="Proteomes" id="UP001276902"/>
    </source>
</evidence>
<protein>
    <submittedName>
        <fullName evidence="1">Uncharacterized protein</fullName>
    </submittedName>
</protein>
<reference evidence="1" key="1">
    <citation type="submission" date="2022-03" db="EMBL/GenBank/DDBJ databases">
        <title>First case of bacteraemia caused by Dielma fastidiosa in a patient hospitalised with diverticulitis.</title>
        <authorList>
            <person name="Forman-Ankjaer B."/>
            <person name="Hvid-Jensen F."/>
            <person name="Kobel C.M."/>
            <person name="Greve T."/>
        </authorList>
    </citation>
    <scope>NUCLEOTIDE SEQUENCE</scope>
    <source>
        <strain evidence="1">AUH_DF_2021</strain>
    </source>
</reference>